<dbReference type="EMBL" id="NFDL01000013">
    <property type="protein sequence ID" value="OTY48318.1"/>
    <property type="molecule type" value="Genomic_DNA"/>
</dbReference>
<dbReference type="Proteomes" id="UP000195089">
    <property type="component" value="Unassembled WGS sequence"/>
</dbReference>
<reference evidence="1 2" key="1">
    <citation type="submission" date="2016-10" db="EMBL/GenBank/DDBJ databases">
        <title>Comparative genomics of Bacillus thuringiensis reveals a path to pathogens against multiple invertebrate hosts.</title>
        <authorList>
            <person name="Zheng J."/>
            <person name="Gao Q."/>
            <person name="Liu H."/>
            <person name="Peng D."/>
            <person name="Ruan L."/>
            <person name="Sun M."/>
        </authorList>
    </citation>
    <scope>NUCLEOTIDE SEQUENCE [LARGE SCALE GENOMIC DNA]</scope>
    <source>
        <strain evidence="1">BGSC 4BX1</strain>
    </source>
</reference>
<sequence>MPLKLWISREEEAGIPDFKSHEEAREYFKEKYGDAFQLSESLEVDGEQVYFYMYIVDKEKFNEMQEYMSKHNTRFINAGTPETKGFMESYQSIQIFEDGRVNITH</sequence>
<gene>
    <name evidence="1" type="ORF">BK742_03650</name>
</gene>
<proteinExistence type="predicted"/>
<comment type="caution">
    <text evidence="1">The sequence shown here is derived from an EMBL/GenBank/DDBJ whole genome shotgun (WGS) entry which is preliminary data.</text>
</comment>
<name>A0A243BMB0_BACTU</name>
<accession>A0A243BMB0</accession>
<evidence type="ECO:0000313" key="1">
    <source>
        <dbReference type="EMBL" id="OTY48318.1"/>
    </source>
</evidence>
<dbReference type="AlphaFoldDB" id="A0A243BMB0"/>
<dbReference type="RefSeq" id="WP_061885181.1">
    <property type="nucleotide sequence ID" value="NZ_NFDL01000013.1"/>
</dbReference>
<protein>
    <submittedName>
        <fullName evidence="1">Uncharacterized protein</fullName>
    </submittedName>
</protein>
<organism evidence="1 2">
    <name type="scientific">Bacillus thuringiensis serovar pingluonsis</name>
    <dbReference type="NCBI Taxonomy" id="180881"/>
    <lineage>
        <taxon>Bacteria</taxon>
        <taxon>Bacillati</taxon>
        <taxon>Bacillota</taxon>
        <taxon>Bacilli</taxon>
        <taxon>Bacillales</taxon>
        <taxon>Bacillaceae</taxon>
        <taxon>Bacillus</taxon>
        <taxon>Bacillus cereus group</taxon>
    </lineage>
</organism>
<evidence type="ECO:0000313" key="2">
    <source>
        <dbReference type="Proteomes" id="UP000195089"/>
    </source>
</evidence>